<evidence type="ECO:0000256" key="1">
    <source>
        <dbReference type="ARBA" id="ARBA00004251"/>
    </source>
</evidence>
<evidence type="ECO:0000259" key="16">
    <source>
        <dbReference type="PROSITE" id="PS50268"/>
    </source>
</evidence>
<protein>
    <recommendedName>
        <fullName evidence="11">Protocadherin-15</fullName>
    </recommendedName>
</protein>
<evidence type="ECO:0000256" key="5">
    <source>
        <dbReference type="ARBA" id="ARBA00022737"/>
    </source>
</evidence>
<dbReference type="FunFam" id="2.60.40.60:FF:000047">
    <property type="entry name" value="protocadherin-15 isoform X1"/>
    <property type="match status" value="1"/>
</dbReference>
<dbReference type="GO" id="GO:0008013">
    <property type="term" value="F:beta-catenin binding"/>
    <property type="evidence" value="ECO:0007669"/>
    <property type="project" value="TreeGrafter"/>
</dbReference>
<dbReference type="Proteomes" id="UP000579812">
    <property type="component" value="Unassembled WGS sequence"/>
</dbReference>
<dbReference type="CDD" id="cd11304">
    <property type="entry name" value="Cadherin_repeat"/>
    <property type="match status" value="10"/>
</dbReference>
<dbReference type="GO" id="GO:0050953">
    <property type="term" value="P:sensory perception of light stimulus"/>
    <property type="evidence" value="ECO:0007669"/>
    <property type="project" value="UniProtKB-ARBA"/>
</dbReference>
<dbReference type="InterPro" id="IPR002126">
    <property type="entry name" value="Cadherin-like_dom"/>
</dbReference>
<feature type="compositionally biased region" description="Polar residues" evidence="13">
    <location>
        <begin position="1692"/>
        <end position="1713"/>
    </location>
</feature>
<dbReference type="GO" id="GO:0001750">
    <property type="term" value="C:photoreceptor outer segment"/>
    <property type="evidence" value="ECO:0007669"/>
    <property type="project" value="UniProtKB-ARBA"/>
</dbReference>
<feature type="domain" description="Cadherin" evidence="16">
    <location>
        <begin position="515"/>
        <end position="621"/>
    </location>
</feature>
<keyword evidence="5" id="KW-0677">Repeat</keyword>
<feature type="compositionally biased region" description="Basic and acidic residues" evidence="13">
    <location>
        <begin position="1895"/>
        <end position="1923"/>
    </location>
</feature>
<dbReference type="GO" id="GO:0050957">
    <property type="term" value="P:equilibrioception"/>
    <property type="evidence" value="ECO:0007669"/>
    <property type="project" value="UniProtKB-ARBA"/>
</dbReference>
<comment type="subcellular location">
    <subcellularLocation>
        <location evidence="1">Cell membrane</location>
        <topology evidence="1">Single-pass type I membrane protein</topology>
    </subcellularLocation>
</comment>
<keyword evidence="8 14" id="KW-1133">Transmembrane helix</keyword>
<feature type="domain" description="Cadherin" evidence="16">
    <location>
        <begin position="1043"/>
        <end position="1150"/>
    </location>
</feature>
<evidence type="ECO:0000256" key="11">
    <source>
        <dbReference type="ARBA" id="ARBA00072302"/>
    </source>
</evidence>
<dbReference type="PROSITE" id="PS00232">
    <property type="entry name" value="CADHERIN_1"/>
    <property type="match status" value="4"/>
</dbReference>
<feature type="domain" description="Cadherin" evidence="16">
    <location>
        <begin position="401"/>
        <end position="514"/>
    </location>
</feature>
<dbReference type="InterPro" id="IPR020894">
    <property type="entry name" value="Cadherin_CS"/>
</dbReference>
<evidence type="ECO:0000256" key="6">
    <source>
        <dbReference type="ARBA" id="ARBA00022837"/>
    </source>
</evidence>
<dbReference type="InterPro" id="IPR015919">
    <property type="entry name" value="Cadherin-like_sf"/>
</dbReference>
<gene>
    <name evidence="17" type="ORF">G5714_012855</name>
</gene>
<dbReference type="FunFam" id="2.60.40.60:FF:000048">
    <property type="entry name" value="protocadherin-15 isoform X1"/>
    <property type="match status" value="1"/>
</dbReference>
<dbReference type="GO" id="GO:0032420">
    <property type="term" value="C:stereocilium"/>
    <property type="evidence" value="ECO:0007669"/>
    <property type="project" value="InterPro"/>
</dbReference>
<name>A0A7J6CJW4_9TELE</name>
<feature type="compositionally biased region" description="Acidic residues" evidence="13">
    <location>
        <begin position="1829"/>
        <end position="1838"/>
    </location>
</feature>
<feature type="compositionally biased region" description="Polar residues" evidence="13">
    <location>
        <begin position="2115"/>
        <end position="2135"/>
    </location>
</feature>
<feature type="chain" id="PRO_5029836557" description="Protocadherin-15" evidence="15">
    <location>
        <begin position="27"/>
        <end position="2200"/>
    </location>
</feature>
<dbReference type="SMART" id="SM00112">
    <property type="entry name" value="CA"/>
    <property type="match status" value="11"/>
</dbReference>
<feature type="domain" description="Cadherin" evidence="16">
    <location>
        <begin position="1151"/>
        <end position="1265"/>
    </location>
</feature>
<feature type="compositionally biased region" description="Low complexity" evidence="13">
    <location>
        <begin position="1882"/>
        <end position="1892"/>
    </location>
</feature>
<feature type="compositionally biased region" description="Polar residues" evidence="13">
    <location>
        <begin position="1941"/>
        <end position="1953"/>
    </location>
</feature>
<dbReference type="FunFam" id="2.60.40.60:FF:000049">
    <property type="entry name" value="protocadherin-15 isoform X1"/>
    <property type="match status" value="1"/>
</dbReference>
<accession>A0A7J6CJW4</accession>
<keyword evidence="10" id="KW-1015">Disulfide bond</keyword>
<keyword evidence="18" id="KW-1185">Reference proteome</keyword>
<dbReference type="FunFam" id="2.60.40.60:FF:000063">
    <property type="entry name" value="protocadherin-15 isoform X1"/>
    <property type="match status" value="1"/>
</dbReference>
<feature type="compositionally biased region" description="Basic and acidic residues" evidence="13">
    <location>
        <begin position="1839"/>
        <end position="1851"/>
    </location>
</feature>
<sequence>MRQRSWLFKWLGIGIGVLLLTVASYSQDSDDWQYEECKLSRTGPPATIVAIDEESPNGTLLVENMQINGRAEDPDRTISLSLRDNHGYWVILDPVKQRLYLNSTGRVLDRDPPSYIQSIVVQVQCTNELVGTVILHEVRIVVRDRNDNTPRFQQPRYYVAINELTPVGTTIFSGFTGNNGAVDIDDGPNGQIEYTIQYNPKDPTTNRTFDIPLTLSGSVVLRERLNYEEITRYLVIIQANDRAPNPKDRLTATTTLTVDVLDGDDLGPMFLPCSLVENTRDCKPLTYRASILELTDPSRVNPVNVTPPIQAVDQDRNIQPPSERPGILYSILIGKPASYAEYFSLNQTTAELQLLKPISREEYQHLDLVIKAEQDNGHPLPAFANLHIEVLDENNQAPYFQVATYHGFISESAPLGTTISSSANLSTPLTIIALDNDIEEMKDPMVRISLDNYNSIFAVTPSGIARYLTLLRPVDHEEQPSYAFTMTASDGVQESSPVTVNITVIDANDNTPTFPNVSYSVNVYTDMPPGDTILQLTAVDADEGPNGLVSYKILAGDQGHFTINDYTGMITVLPGVNLTVGRSYALTVRASDTSPVSQRRSSITTVYIEVLPPNNQSPPRFPQLIYSLEVSEAMRTGATLLNIQATDRERDPITYTILRGDPNNIFEVSQTSGLLLLAKMLDREITDHYTLTVTASDGKPDGTSSTTVNIVVTDVNDNDPEFDPLLPLNLTVQEEEANAFVGQVKATDLDLGVNGQVSYRLVSHRDLFRISTDGSIFTAVPLDREERAQYDLVVQASDGAKDPRRTTVTLSIKVLDVDDNSPAFSQPVYHVTLPENSPVGMIILNISALDPDLDANITYRIRTEEARELFAANPLTGELRVLHSLDFEKLLPNGTTWNFVVEAVDGGSGKMPPGLASVTITVLDMNDFPPVFSQMLYRGMVAPNAIKGTIVTIVHAEDLDPPGTAASRVHYKVDLEQFPYSTSIFDVEENSGNVLTRVNLNEEPNTKFSLAVIAYDDGEPVKFNKTLVEITVLQPSIIPVFTQEEYRFSPVSENAPVGTVSGVILAAAINQTIVYSIIEGNEGGEFVVNNITGVISTAKPLDYESNSSYVLRVEADSMKVVSSNLRAPSKSNTAKVFIDVQDENDHPPEFTKPFYLGGVAEDAKTFTSVLQVQAVDKDTGNYSAMLYRLIIPPTTDGKDGFVIEPFTGVIKTAIMYRNMRRSYFKFDVVATDDYGEGLSSSAQVVVSVVNQLDMQVVVSNVPPTVVEQNKDQLIGILERYVQDQIPGAKVVVESIGPRHFGEGYEQEDYSKSDLMVYAIDPLTNRALSRQELFKFLDGKLLDINKEFQPYLGRGGRILEIRTPDVVESVKKAVQSVGYTEGALLALAVIIILCCIPAILIVIITYRQFKERQAECAKTARIQMALPTGKSGGAATNNLYEELGDSTMRGYGHQEQQQLLRPSLLRPEELSMESGIDPGQDYYTQDYYNYDHGYDLPQYGSRRKLISPTGMYDEYGEVIMEDDGSYYYSPHESEGEVARQGRRPAPPPGKAPPRRPPRQAFGDQPPRLEQHLPGPVESISHPYSSKAEPSLKAPIKLGQMFDRRSSPAPAPFHLPWKNNRIFPIVVPETKGGSTDNPKEITMQHSNSVENGMVIDGNYFQTKEAIPSAKTRLGKVLSQMNIFKTLQTQKNSLSSISGTLNHRSNGSVPTSWSLSESERKSQRIPSDSVESEQERGRSREDIIQQSYTGSAMSVTPYHPYRLQEGAHMSSLDSDDDQDQSPLDSDRECQTKTQLDDTEIESKTESDSDQDTETEKETETEQESDTEKTSETENESSSEEDSSGKESVKSEDRGTVSSVRSSRPRHSSTTSQRSVTSTYERKSSRSSSEPATTSTHMKTLEETILKEDDKEDRGQMEEGRSNDPRSSRSKSSNSLERRHDSKSHNMSRFSVMSSSVAKALEIDKLSPIDENEEGEMTPESGGSPGDSSSSSDGARKLKVDGEDEESNPDATETYGRKKRIKLIVDREYETSSTGEESAPESHRNRLSNVNSHSNINGSIYLAQNGSIIRTRRVAHTNNIKLNSPIRLGKHFKKLDKLAVTHEERIPLNSPVITGASVGGQNLTTRPSSGSLASSTTGPESIASKLNVAKGGDERTQNGDEQESTVDNQELMDPLGSHSDRTQSDEEELWMGPWNNLHIPMTKL</sequence>
<evidence type="ECO:0000313" key="18">
    <source>
        <dbReference type="Proteomes" id="UP000579812"/>
    </source>
</evidence>
<dbReference type="InterPro" id="IPR039808">
    <property type="entry name" value="Cadherin"/>
</dbReference>
<dbReference type="FunFam" id="2.60.40.3430:FF:000001">
    <property type="entry name" value="protocadherin-15 isoform X1"/>
    <property type="match status" value="1"/>
</dbReference>
<dbReference type="InterPro" id="IPR056989">
    <property type="entry name" value="PCDH15_12th_dom"/>
</dbReference>
<dbReference type="FunFam" id="2.60.40.60:FF:000055">
    <property type="entry name" value="protocadherin-15 isoform X1"/>
    <property type="match status" value="1"/>
</dbReference>
<dbReference type="GO" id="GO:0045296">
    <property type="term" value="F:cadherin binding"/>
    <property type="evidence" value="ECO:0007669"/>
    <property type="project" value="TreeGrafter"/>
</dbReference>
<dbReference type="GO" id="GO:0007156">
    <property type="term" value="P:homophilic cell adhesion via plasma membrane adhesion molecules"/>
    <property type="evidence" value="ECO:0007669"/>
    <property type="project" value="InterPro"/>
</dbReference>
<dbReference type="PANTHER" id="PTHR24027:SF438">
    <property type="entry name" value="CADHERIN 23"/>
    <property type="match status" value="1"/>
</dbReference>
<evidence type="ECO:0000256" key="4">
    <source>
        <dbReference type="ARBA" id="ARBA00022729"/>
    </source>
</evidence>
<dbReference type="EMBL" id="JAAMOB010000012">
    <property type="protein sequence ID" value="KAF4106865.1"/>
    <property type="molecule type" value="Genomic_DNA"/>
</dbReference>
<dbReference type="InterPro" id="IPR041149">
    <property type="entry name" value="EC_dom"/>
</dbReference>
<keyword evidence="7" id="KW-0130">Cell adhesion</keyword>
<evidence type="ECO:0000313" key="17">
    <source>
        <dbReference type="EMBL" id="KAF4106865.1"/>
    </source>
</evidence>
<dbReference type="GO" id="GO:0005509">
    <property type="term" value="F:calcium ion binding"/>
    <property type="evidence" value="ECO:0007669"/>
    <property type="project" value="UniProtKB-UniRule"/>
</dbReference>
<evidence type="ECO:0000256" key="9">
    <source>
        <dbReference type="ARBA" id="ARBA00023136"/>
    </source>
</evidence>
<dbReference type="PRINTS" id="PR00205">
    <property type="entry name" value="CADHERIN"/>
</dbReference>
<dbReference type="FunFam" id="2.60.40.60:FF:000070">
    <property type="entry name" value="protocadherin-15 isoform X1"/>
    <property type="match status" value="1"/>
</dbReference>
<dbReference type="Pfam" id="PF00028">
    <property type="entry name" value="Cadherin"/>
    <property type="match status" value="9"/>
</dbReference>
<dbReference type="FunFam" id="2.60.40.60:FF:000050">
    <property type="entry name" value="protocadherin-15 isoform X1"/>
    <property type="match status" value="1"/>
</dbReference>
<feature type="domain" description="Cadherin" evidence="16">
    <location>
        <begin position="933"/>
        <end position="1041"/>
    </location>
</feature>
<dbReference type="Gene3D" id="2.60.40.3430">
    <property type="match status" value="1"/>
</dbReference>
<feature type="domain" description="Cadherin" evidence="16">
    <location>
        <begin position="43"/>
        <end position="152"/>
    </location>
</feature>
<dbReference type="GO" id="GO:0016342">
    <property type="term" value="C:catenin complex"/>
    <property type="evidence" value="ECO:0007669"/>
    <property type="project" value="TreeGrafter"/>
</dbReference>
<evidence type="ECO:0000256" key="10">
    <source>
        <dbReference type="ARBA" id="ARBA00023157"/>
    </source>
</evidence>
<keyword evidence="3 14" id="KW-0812">Transmembrane</keyword>
<evidence type="ECO:0000256" key="14">
    <source>
        <dbReference type="SAM" id="Phobius"/>
    </source>
</evidence>
<feature type="compositionally biased region" description="Basic and acidic residues" evidence="13">
    <location>
        <begin position="1810"/>
        <end position="1828"/>
    </location>
</feature>
<evidence type="ECO:0000256" key="15">
    <source>
        <dbReference type="SAM" id="SignalP"/>
    </source>
</evidence>
<feature type="region of interest" description="Disordered" evidence="13">
    <location>
        <begin position="2112"/>
        <end position="2184"/>
    </location>
</feature>
<feature type="region of interest" description="Disordered" evidence="13">
    <location>
        <begin position="1692"/>
        <end position="1753"/>
    </location>
</feature>
<evidence type="ECO:0000256" key="12">
    <source>
        <dbReference type="PROSITE-ProRule" id="PRU00043"/>
    </source>
</evidence>
<reference evidence="17 18" key="1">
    <citation type="submission" date="2020-04" db="EMBL/GenBank/DDBJ databases">
        <title>Chromosome-level genome assembly of a cyprinid fish Onychostoma macrolepis by integration of Nanopore Sequencing, Bionano and Hi-C technology.</title>
        <authorList>
            <person name="Wang D."/>
        </authorList>
    </citation>
    <scope>NUCLEOTIDE SEQUENCE [LARGE SCALE GENOMIC DNA]</scope>
    <source>
        <strain evidence="17">SWU-2019</strain>
        <tissue evidence="17">Muscle</tissue>
    </source>
</reference>
<keyword evidence="6 12" id="KW-0106">Calcium</keyword>
<feature type="compositionally biased region" description="Basic and acidic residues" evidence="13">
    <location>
        <begin position="1730"/>
        <end position="1740"/>
    </location>
</feature>
<evidence type="ECO:0000256" key="2">
    <source>
        <dbReference type="ARBA" id="ARBA00022475"/>
    </source>
</evidence>
<comment type="caution">
    <text evidence="17">The sequence shown here is derived from an EMBL/GenBank/DDBJ whole genome shotgun (WGS) entry which is preliminary data.</text>
</comment>
<dbReference type="FunFam" id="2.60.40.60:FF:000057">
    <property type="entry name" value="protocadherin-15 isoform X1"/>
    <property type="match status" value="1"/>
</dbReference>
<feature type="domain" description="Cadherin" evidence="16">
    <location>
        <begin position="724"/>
        <end position="824"/>
    </location>
</feature>
<feature type="domain" description="Cadherin" evidence="16">
    <location>
        <begin position="153"/>
        <end position="270"/>
    </location>
</feature>
<feature type="compositionally biased region" description="Polar residues" evidence="13">
    <location>
        <begin position="1741"/>
        <end position="1751"/>
    </location>
</feature>
<dbReference type="Gene3D" id="2.60.40.60">
    <property type="entry name" value="Cadherins"/>
    <property type="match status" value="10"/>
</dbReference>
<evidence type="ECO:0000256" key="8">
    <source>
        <dbReference type="ARBA" id="ARBA00022989"/>
    </source>
</evidence>
<evidence type="ECO:0000256" key="13">
    <source>
        <dbReference type="SAM" id="MobiDB-lite"/>
    </source>
</evidence>
<dbReference type="SUPFAM" id="SSF49313">
    <property type="entry name" value="Cadherin-like"/>
    <property type="match status" value="10"/>
</dbReference>
<dbReference type="Pfam" id="PF18432">
    <property type="entry name" value="ECD"/>
    <property type="match status" value="1"/>
</dbReference>
<keyword evidence="4 15" id="KW-0732">Signal</keyword>
<evidence type="ECO:0000256" key="7">
    <source>
        <dbReference type="ARBA" id="ARBA00022889"/>
    </source>
</evidence>
<dbReference type="GO" id="GO:0016477">
    <property type="term" value="P:cell migration"/>
    <property type="evidence" value="ECO:0007669"/>
    <property type="project" value="TreeGrafter"/>
</dbReference>
<dbReference type="FunFam" id="2.60.40.60:FF:000020">
    <property type="entry name" value="Dachsous cadherin-related 1b"/>
    <property type="match status" value="1"/>
</dbReference>
<dbReference type="PANTHER" id="PTHR24027">
    <property type="entry name" value="CADHERIN-23"/>
    <property type="match status" value="1"/>
</dbReference>
<feature type="domain" description="Cadherin" evidence="16">
    <location>
        <begin position="825"/>
        <end position="932"/>
    </location>
</feature>
<organism evidence="17 18">
    <name type="scientific">Onychostoma macrolepis</name>
    <dbReference type="NCBI Taxonomy" id="369639"/>
    <lineage>
        <taxon>Eukaryota</taxon>
        <taxon>Metazoa</taxon>
        <taxon>Chordata</taxon>
        <taxon>Craniata</taxon>
        <taxon>Vertebrata</taxon>
        <taxon>Euteleostomi</taxon>
        <taxon>Actinopterygii</taxon>
        <taxon>Neopterygii</taxon>
        <taxon>Teleostei</taxon>
        <taxon>Ostariophysi</taxon>
        <taxon>Cypriniformes</taxon>
        <taxon>Cyprinidae</taxon>
        <taxon>Acrossocheilinae</taxon>
        <taxon>Onychostoma</taxon>
    </lineage>
</organism>
<feature type="region of interest" description="Disordered" evidence="13">
    <location>
        <begin position="1766"/>
        <end position="2047"/>
    </location>
</feature>
<feature type="transmembrane region" description="Helical" evidence="14">
    <location>
        <begin position="1381"/>
        <end position="1403"/>
    </location>
</feature>
<keyword evidence="9 14" id="KW-0472">Membrane</keyword>
<dbReference type="InterPro" id="IPR030718">
    <property type="entry name" value="EC_dom_sf"/>
</dbReference>
<dbReference type="GO" id="GO:0048839">
    <property type="term" value="P:inner ear development"/>
    <property type="evidence" value="ECO:0007669"/>
    <property type="project" value="InterPro"/>
</dbReference>
<evidence type="ECO:0000256" key="3">
    <source>
        <dbReference type="ARBA" id="ARBA00022692"/>
    </source>
</evidence>
<proteinExistence type="predicted"/>
<feature type="domain" description="Cadherin" evidence="16">
    <location>
        <begin position="622"/>
        <end position="722"/>
    </location>
</feature>
<feature type="signal peptide" evidence="15">
    <location>
        <begin position="1"/>
        <end position="26"/>
    </location>
</feature>
<dbReference type="GO" id="GO:0007605">
    <property type="term" value="P:sensory perception of sound"/>
    <property type="evidence" value="ECO:0007669"/>
    <property type="project" value="InterPro"/>
</dbReference>
<feature type="domain" description="Cadherin" evidence="16">
    <location>
        <begin position="283"/>
        <end position="400"/>
    </location>
</feature>
<feature type="region of interest" description="Disordered" evidence="13">
    <location>
        <begin position="1525"/>
        <end position="1588"/>
    </location>
</feature>
<keyword evidence="2" id="KW-1003">Cell membrane</keyword>
<dbReference type="GO" id="GO:0009653">
    <property type="term" value="P:anatomical structure morphogenesis"/>
    <property type="evidence" value="ECO:0007669"/>
    <property type="project" value="UniProtKB-ARBA"/>
</dbReference>
<dbReference type="PROSITE" id="PS50268">
    <property type="entry name" value="CADHERIN_2"/>
    <property type="match status" value="11"/>
</dbReference>
<feature type="compositionally biased region" description="Low complexity" evidence="13">
    <location>
        <begin position="1852"/>
        <end position="1875"/>
    </location>
</feature>
<dbReference type="Pfam" id="PF23206">
    <property type="entry name" value="PCDH15_12th"/>
    <property type="match status" value="1"/>
</dbReference>